<evidence type="ECO:0000313" key="2">
    <source>
        <dbReference type="EMBL" id="KAH1031854.1"/>
    </source>
</evidence>
<name>A0A9D3U8G0_9ROSI</name>
<evidence type="ECO:0000256" key="1">
    <source>
        <dbReference type="SAM" id="MobiDB-lite"/>
    </source>
</evidence>
<dbReference type="Proteomes" id="UP000828251">
    <property type="component" value="Unassembled WGS sequence"/>
</dbReference>
<keyword evidence="3" id="KW-1185">Reference proteome</keyword>
<gene>
    <name evidence="2" type="ORF">J1N35_044028</name>
</gene>
<dbReference type="EMBL" id="JAIQCV010000013">
    <property type="protein sequence ID" value="KAH1031854.1"/>
    <property type="molecule type" value="Genomic_DNA"/>
</dbReference>
<feature type="compositionally biased region" description="Polar residues" evidence="1">
    <location>
        <begin position="59"/>
        <end position="68"/>
    </location>
</feature>
<evidence type="ECO:0000313" key="3">
    <source>
        <dbReference type="Proteomes" id="UP000828251"/>
    </source>
</evidence>
<comment type="caution">
    <text evidence="2">The sequence shown here is derived from an EMBL/GenBank/DDBJ whole genome shotgun (WGS) entry which is preliminary data.</text>
</comment>
<protein>
    <submittedName>
        <fullName evidence="2">Uncharacterized protein</fullName>
    </submittedName>
</protein>
<feature type="region of interest" description="Disordered" evidence="1">
    <location>
        <begin position="46"/>
        <end position="68"/>
    </location>
</feature>
<dbReference type="AlphaFoldDB" id="A0A9D3U8G0"/>
<organism evidence="2 3">
    <name type="scientific">Gossypium stocksii</name>
    <dbReference type="NCBI Taxonomy" id="47602"/>
    <lineage>
        <taxon>Eukaryota</taxon>
        <taxon>Viridiplantae</taxon>
        <taxon>Streptophyta</taxon>
        <taxon>Embryophyta</taxon>
        <taxon>Tracheophyta</taxon>
        <taxon>Spermatophyta</taxon>
        <taxon>Magnoliopsida</taxon>
        <taxon>eudicotyledons</taxon>
        <taxon>Gunneridae</taxon>
        <taxon>Pentapetalae</taxon>
        <taxon>rosids</taxon>
        <taxon>malvids</taxon>
        <taxon>Malvales</taxon>
        <taxon>Malvaceae</taxon>
        <taxon>Malvoideae</taxon>
        <taxon>Gossypium</taxon>
    </lineage>
</organism>
<accession>A0A9D3U8G0</accession>
<proteinExistence type="predicted"/>
<sequence length="91" mass="9958">MIIGGANNGLVGDAGTTHVVEESLRESTSLSREINEYMDVRSFMHNVQRGHSGAPTREGSASSQKKQKTTIGVVNIVLSIEDKDNFVRELR</sequence>
<reference evidence="2 3" key="1">
    <citation type="journal article" date="2021" name="Plant Biotechnol. J.">
        <title>Multi-omics assisted identification of the key and species-specific regulatory components of drought-tolerant mechanisms in Gossypium stocksii.</title>
        <authorList>
            <person name="Yu D."/>
            <person name="Ke L."/>
            <person name="Zhang D."/>
            <person name="Wu Y."/>
            <person name="Sun Y."/>
            <person name="Mei J."/>
            <person name="Sun J."/>
            <person name="Sun Y."/>
        </authorList>
    </citation>
    <scope>NUCLEOTIDE SEQUENCE [LARGE SCALE GENOMIC DNA]</scope>
    <source>
        <strain evidence="3">cv. E1</strain>
        <tissue evidence="2">Leaf</tissue>
    </source>
</reference>